<evidence type="ECO:0000256" key="3">
    <source>
        <dbReference type="ARBA" id="ARBA00022827"/>
    </source>
</evidence>
<dbReference type="Pfam" id="PF01134">
    <property type="entry name" value="GIDA"/>
    <property type="match status" value="1"/>
</dbReference>
<evidence type="ECO:0000256" key="1">
    <source>
        <dbReference type="ARBA" id="ARBA00001974"/>
    </source>
</evidence>
<sequence>MKYDLIVAGAGIAGCCCAMKVAQSGCTVALLDARSRNKIGHPWEVTIDENVFGTAGIKLPDRELWEERPEYTVFYAKDINLSAKVHYDTFHNFTIRHEALNTLLLERAIKSGVHFLGGHEIEDLIIDGNTVCGIRGVQNRFLVKRPFELRGKIIADCTGVNACLRKKTPREFNIKHDVRIQDFASAWQEVHQLKNTPGTRFGSEVFFQPGVCFTRIGKYHAYTTVHMRRNNTVNLIFGTSVSESRPAYFLCKDYVKSAPNLGKRLGGGGAMIPLRRGLDNLVGNGFILAGDSACQVIPTMGSGVASSLTAASIAARTIVSAINSGDVSRRSLWQYNAEYQGGLGAILASYDIIRRFIQSLSMDEMERLFAAGLVNDNTFVKTYSTAHISHHIGDVLDKIGRIFAHPGLLPVVLRFRQALDDSKKALFLYQEYPKQYDERVFIEWQEKTNQLFSKYRTF</sequence>
<proteinExistence type="predicted"/>
<keyword evidence="3" id="KW-0274">FAD</keyword>
<keyword evidence="2" id="KW-0285">Flavoprotein</keyword>
<dbReference type="PROSITE" id="PS51257">
    <property type="entry name" value="PROKAR_LIPOPROTEIN"/>
    <property type="match status" value="1"/>
</dbReference>
<dbReference type="AlphaFoldDB" id="A0A1F7F9X5"/>
<feature type="domain" description="MnmG N-terminal" evidence="4">
    <location>
        <begin position="4"/>
        <end position="39"/>
    </location>
</feature>
<dbReference type="InterPro" id="IPR050407">
    <property type="entry name" value="Geranylgeranyl_reductase"/>
</dbReference>
<comment type="caution">
    <text evidence="5">The sequence shown here is derived from an EMBL/GenBank/DDBJ whole genome shotgun (WGS) entry which is preliminary data.</text>
</comment>
<evidence type="ECO:0000313" key="6">
    <source>
        <dbReference type="Proteomes" id="UP000179243"/>
    </source>
</evidence>
<gene>
    <name evidence="5" type="ORF">A2519_15390</name>
</gene>
<reference evidence="5 6" key="1">
    <citation type="journal article" date="2016" name="Nat. Commun.">
        <title>Thousands of microbial genomes shed light on interconnected biogeochemical processes in an aquifer system.</title>
        <authorList>
            <person name="Anantharaman K."/>
            <person name="Brown C.T."/>
            <person name="Hug L.A."/>
            <person name="Sharon I."/>
            <person name="Castelle C.J."/>
            <person name="Probst A.J."/>
            <person name="Thomas B.C."/>
            <person name="Singh A."/>
            <person name="Wilkins M.J."/>
            <person name="Karaoz U."/>
            <person name="Brodie E.L."/>
            <person name="Williams K.H."/>
            <person name="Hubbard S.S."/>
            <person name="Banfield J.F."/>
        </authorList>
    </citation>
    <scope>NUCLEOTIDE SEQUENCE [LARGE SCALE GENOMIC DNA]</scope>
</reference>
<dbReference type="PANTHER" id="PTHR42685:SF18">
    <property type="entry name" value="DIGERANYLGERANYLGLYCEROPHOSPHOLIPID REDUCTASE"/>
    <property type="match status" value="1"/>
</dbReference>
<dbReference type="Gene3D" id="3.50.50.60">
    <property type="entry name" value="FAD/NAD(P)-binding domain"/>
    <property type="match status" value="1"/>
</dbReference>
<organism evidence="5 6">
    <name type="scientific">Candidatus Raymondbacteria bacterium RIFOXYD12_FULL_49_13</name>
    <dbReference type="NCBI Taxonomy" id="1817890"/>
    <lineage>
        <taxon>Bacteria</taxon>
        <taxon>Raymondiibacteriota</taxon>
    </lineage>
</organism>
<dbReference type="InterPro" id="IPR040131">
    <property type="entry name" value="MnmG_N"/>
</dbReference>
<name>A0A1F7F9X5_UNCRA</name>
<dbReference type="InterPro" id="IPR036188">
    <property type="entry name" value="FAD/NAD-bd_sf"/>
</dbReference>
<evidence type="ECO:0000256" key="2">
    <source>
        <dbReference type="ARBA" id="ARBA00022630"/>
    </source>
</evidence>
<accession>A0A1F7F9X5</accession>
<dbReference type="Proteomes" id="UP000179243">
    <property type="component" value="Unassembled WGS sequence"/>
</dbReference>
<dbReference type="EMBL" id="MFYX01000090">
    <property type="protein sequence ID" value="OGK03398.1"/>
    <property type="molecule type" value="Genomic_DNA"/>
</dbReference>
<protein>
    <recommendedName>
        <fullName evidence="4">MnmG N-terminal domain-containing protein</fullName>
    </recommendedName>
</protein>
<dbReference type="SUPFAM" id="SSF51905">
    <property type="entry name" value="FAD/NAD(P)-binding domain"/>
    <property type="match status" value="1"/>
</dbReference>
<evidence type="ECO:0000259" key="4">
    <source>
        <dbReference type="Pfam" id="PF01134"/>
    </source>
</evidence>
<dbReference type="PANTHER" id="PTHR42685">
    <property type="entry name" value="GERANYLGERANYL DIPHOSPHATE REDUCTASE"/>
    <property type="match status" value="1"/>
</dbReference>
<evidence type="ECO:0000313" key="5">
    <source>
        <dbReference type="EMBL" id="OGK03398.1"/>
    </source>
</evidence>
<comment type="cofactor">
    <cofactor evidence="1">
        <name>FAD</name>
        <dbReference type="ChEBI" id="CHEBI:57692"/>
    </cofactor>
</comment>